<gene>
    <name evidence="2" type="ORF">C7T86_20150</name>
</gene>
<evidence type="ECO:0000256" key="1">
    <source>
        <dbReference type="SAM" id="MobiDB-lite"/>
    </source>
</evidence>
<organism evidence="2 3">
    <name type="scientific">Xanthomonas campestris pv. malvacearum</name>
    <dbReference type="NCBI Taxonomy" id="86040"/>
    <lineage>
        <taxon>Bacteria</taxon>
        <taxon>Pseudomonadati</taxon>
        <taxon>Pseudomonadota</taxon>
        <taxon>Gammaproteobacteria</taxon>
        <taxon>Lysobacterales</taxon>
        <taxon>Lysobacteraceae</taxon>
        <taxon>Xanthomonas</taxon>
    </lineage>
</organism>
<sequence length="162" mass="17861">MRVRFLPSARTTTKAPDRQSAAPVRGDSAAGDRLFGSTDILSDSPSRHIRVPLSADPRPRCRFGMSSPWLRADRYAIALASSRKAAWPRCLERFFLRPTSEHCSDRRRAGLLDLHAVIGESAHLYRHADSKPSNDRPAGYGAQPISPPAPAARSPPPWPNFP</sequence>
<feature type="region of interest" description="Disordered" evidence="1">
    <location>
        <begin position="1"/>
        <end position="39"/>
    </location>
</feature>
<proteinExistence type="predicted"/>
<protein>
    <submittedName>
        <fullName evidence="2">Uncharacterized protein</fullName>
    </submittedName>
</protein>
<name>A0AA44YZE0_XANCM</name>
<comment type="caution">
    <text evidence="2">The sequence shown here is derived from an EMBL/GenBank/DDBJ whole genome shotgun (WGS) entry which is preliminary data.</text>
</comment>
<feature type="compositionally biased region" description="Pro residues" evidence="1">
    <location>
        <begin position="145"/>
        <end position="162"/>
    </location>
</feature>
<feature type="region of interest" description="Disordered" evidence="1">
    <location>
        <begin position="126"/>
        <end position="162"/>
    </location>
</feature>
<dbReference type="AlphaFoldDB" id="A0AA44YZE0"/>
<dbReference type="Proteomes" id="UP000251513">
    <property type="component" value="Unassembled WGS sequence"/>
</dbReference>
<evidence type="ECO:0000313" key="3">
    <source>
        <dbReference type="Proteomes" id="UP000251513"/>
    </source>
</evidence>
<evidence type="ECO:0000313" key="2">
    <source>
        <dbReference type="EMBL" id="PUE90681.1"/>
    </source>
</evidence>
<reference evidence="2 3" key="1">
    <citation type="submission" date="2018-03" db="EMBL/GenBank/DDBJ databases">
        <title>Sequencing of reference strains of Xanthomonas.</title>
        <authorList>
            <person name="Studholme D.J."/>
            <person name="Vicente J."/>
            <person name="Sarris P."/>
        </authorList>
    </citation>
    <scope>NUCLEOTIDE SEQUENCE [LARGE SCALE GENOMIC DNA]</scope>
    <source>
        <strain evidence="2 3">WHRI 5232</strain>
    </source>
</reference>
<accession>A0AA44YZE0</accession>
<dbReference type="EMBL" id="PYJH01000058">
    <property type="protein sequence ID" value="PUE90681.1"/>
    <property type="molecule type" value="Genomic_DNA"/>
</dbReference>